<dbReference type="Proteomes" id="UP000523105">
    <property type="component" value="Unassembled WGS sequence"/>
</dbReference>
<comment type="caution">
    <text evidence="1">The sequence shown here is derived from an EMBL/GenBank/DDBJ whole genome shotgun (WGS) entry which is preliminary data.</text>
</comment>
<reference evidence="1 2" key="1">
    <citation type="journal article" date="2019" name="Environ. Microbiol.">
        <title>Genomics insights into ecotype formation of ammonia-oxidizing archaea in the deep ocean.</title>
        <authorList>
            <person name="Wang Y."/>
            <person name="Huang J.M."/>
            <person name="Cui G.J."/>
            <person name="Nunoura T."/>
            <person name="Takaki Y."/>
            <person name="Li W.L."/>
            <person name="Li J."/>
            <person name="Gao Z.M."/>
            <person name="Takai K."/>
            <person name="Zhang A.Q."/>
            <person name="Stepanauskas R."/>
        </authorList>
    </citation>
    <scope>NUCLEOTIDE SEQUENCE [LARGE SCALE GENOMIC DNA]</scope>
    <source>
        <strain evidence="1 2">L15b</strain>
    </source>
</reference>
<dbReference type="EMBL" id="JACASV010000083">
    <property type="protein sequence ID" value="NWJ43975.1"/>
    <property type="molecule type" value="Genomic_DNA"/>
</dbReference>
<accession>A0A7K4MQX0</accession>
<protein>
    <submittedName>
        <fullName evidence="1">Phage tail protein</fullName>
    </submittedName>
</protein>
<feature type="non-terminal residue" evidence="1">
    <location>
        <position position="170"/>
    </location>
</feature>
<name>A0A7K4MQX0_9ARCH</name>
<proteinExistence type="predicted"/>
<evidence type="ECO:0000313" key="1">
    <source>
        <dbReference type="EMBL" id="NWJ43975.1"/>
    </source>
</evidence>
<organism evidence="1 2">
    <name type="scientific">Marine Group I thaumarchaeote</name>
    <dbReference type="NCBI Taxonomy" id="2511932"/>
    <lineage>
        <taxon>Archaea</taxon>
        <taxon>Nitrososphaerota</taxon>
        <taxon>Marine Group I</taxon>
    </lineage>
</organism>
<gene>
    <name evidence="1" type="ORF">HX837_07245</name>
</gene>
<dbReference type="AlphaFoldDB" id="A0A7K4MQX0"/>
<evidence type="ECO:0000313" key="2">
    <source>
        <dbReference type="Proteomes" id="UP000523105"/>
    </source>
</evidence>
<sequence>MAAADFSVTKFKANLKHGGARPSLFKVIFDYPSGITEPPTKASFLVKSTTIPASTIGSYDVFYHGKAIHVAGDRTFDTWDTTIFNDEDFGIRKTLEKWMGRISDHSLNTRDKEVFDTSEGDVAKYKSTLQVIQYSKAGEELRAYKFIGAWPSALSTINLDWSTQEIEEFT</sequence>